<organism evidence="3 4">
    <name type="scientific">Arthrobacter gallicola</name>
    <dbReference type="NCBI Taxonomy" id="2762225"/>
    <lineage>
        <taxon>Bacteria</taxon>
        <taxon>Bacillati</taxon>
        <taxon>Actinomycetota</taxon>
        <taxon>Actinomycetes</taxon>
        <taxon>Micrococcales</taxon>
        <taxon>Micrococcaceae</taxon>
        <taxon>Arthrobacter</taxon>
    </lineage>
</organism>
<feature type="transmembrane region" description="Helical" evidence="2">
    <location>
        <begin position="196"/>
        <end position="217"/>
    </location>
</feature>
<sequence>MGNHTPSEDYRLYARPRAGQTQDPVPIVDGGGSVPSAVGQTAGNDEAEVLTAGRAGGRAAAVRSGGRSVARAGDRAARQHPVGASGGSGTSGCEDGSALAGESIRIEEVGNPGRSEGDRGAPVSSGLSASHGLSASDGPRRWFNPYLCAAWVLVAVMLAAGLFWLTGALEPPRYVSVDPATGQGMESGPSVIASNLYGVGPFLLLLGLIGALTLLTVQADGFRRGRGR</sequence>
<evidence type="ECO:0000256" key="1">
    <source>
        <dbReference type="SAM" id="MobiDB-lite"/>
    </source>
</evidence>
<feature type="region of interest" description="Disordered" evidence="1">
    <location>
        <begin position="1"/>
        <end position="42"/>
    </location>
</feature>
<protein>
    <submittedName>
        <fullName evidence="3">Uncharacterized protein</fullName>
    </submittedName>
</protein>
<keyword evidence="2" id="KW-0472">Membrane</keyword>
<evidence type="ECO:0000256" key="2">
    <source>
        <dbReference type="SAM" id="Phobius"/>
    </source>
</evidence>
<keyword evidence="4" id="KW-1185">Reference proteome</keyword>
<feature type="compositionally biased region" description="Basic and acidic residues" evidence="1">
    <location>
        <begin position="1"/>
        <end position="12"/>
    </location>
</feature>
<reference evidence="3 4" key="1">
    <citation type="submission" date="2020-08" db="EMBL/GenBank/DDBJ databases">
        <title>A Genomic Blueprint of the Chicken Gut Microbiome.</title>
        <authorList>
            <person name="Gilroy R."/>
            <person name="Ravi A."/>
            <person name="Getino M."/>
            <person name="Pursley I."/>
            <person name="Horton D.L."/>
            <person name="Alikhan N.-F."/>
            <person name="Baker D."/>
            <person name="Gharbi K."/>
            <person name="Hall N."/>
            <person name="Watson M."/>
            <person name="Adriaenssens E.M."/>
            <person name="Foster-Nyarko E."/>
            <person name="Jarju S."/>
            <person name="Secka A."/>
            <person name="Antonio M."/>
            <person name="Oren A."/>
            <person name="Chaudhuri R."/>
            <person name="La Ragione R.M."/>
            <person name="Hildebrand F."/>
            <person name="Pallen M.J."/>
        </authorList>
    </citation>
    <scope>NUCLEOTIDE SEQUENCE [LARGE SCALE GENOMIC DNA]</scope>
    <source>
        <strain evidence="3 4">Sa2CUA1</strain>
    </source>
</reference>
<gene>
    <name evidence="3" type="ORF">H9639_14330</name>
</gene>
<feature type="compositionally biased region" description="Low complexity" evidence="1">
    <location>
        <begin position="57"/>
        <end position="71"/>
    </location>
</feature>
<evidence type="ECO:0000313" key="3">
    <source>
        <dbReference type="EMBL" id="MBD7996474.1"/>
    </source>
</evidence>
<comment type="caution">
    <text evidence="3">The sequence shown here is derived from an EMBL/GenBank/DDBJ whole genome shotgun (WGS) entry which is preliminary data.</text>
</comment>
<dbReference type="EMBL" id="JACSQD010000007">
    <property type="protein sequence ID" value="MBD7996474.1"/>
    <property type="molecule type" value="Genomic_DNA"/>
</dbReference>
<keyword evidence="2" id="KW-0812">Transmembrane</keyword>
<feature type="region of interest" description="Disordered" evidence="1">
    <location>
        <begin position="109"/>
        <end position="132"/>
    </location>
</feature>
<name>A0ABR8UV95_9MICC</name>
<evidence type="ECO:0000313" key="4">
    <source>
        <dbReference type="Proteomes" id="UP000609874"/>
    </source>
</evidence>
<dbReference type="RefSeq" id="WP_191808757.1">
    <property type="nucleotide sequence ID" value="NZ_JACSQD010000007.1"/>
</dbReference>
<feature type="transmembrane region" description="Helical" evidence="2">
    <location>
        <begin position="146"/>
        <end position="165"/>
    </location>
</feature>
<feature type="region of interest" description="Disordered" evidence="1">
    <location>
        <begin position="54"/>
        <end position="97"/>
    </location>
</feature>
<keyword evidence="2" id="KW-1133">Transmembrane helix</keyword>
<accession>A0ABR8UV95</accession>
<proteinExistence type="predicted"/>
<dbReference type="Proteomes" id="UP000609874">
    <property type="component" value="Unassembled WGS sequence"/>
</dbReference>